<evidence type="ECO:0000313" key="9">
    <source>
        <dbReference type="EMBL" id="WEK33681.1"/>
    </source>
</evidence>
<evidence type="ECO:0000256" key="4">
    <source>
        <dbReference type="ARBA" id="ARBA00023136"/>
    </source>
</evidence>
<feature type="chain" id="PRO_5042480131" evidence="6">
    <location>
        <begin position="26"/>
        <end position="476"/>
    </location>
</feature>
<dbReference type="SUPFAM" id="SSF48452">
    <property type="entry name" value="TPR-like"/>
    <property type="match status" value="1"/>
</dbReference>
<dbReference type="GO" id="GO:0009279">
    <property type="term" value="C:cell outer membrane"/>
    <property type="evidence" value="ECO:0007669"/>
    <property type="project" value="UniProtKB-SubCell"/>
</dbReference>
<evidence type="ECO:0000256" key="2">
    <source>
        <dbReference type="ARBA" id="ARBA00006275"/>
    </source>
</evidence>
<dbReference type="InterPro" id="IPR011990">
    <property type="entry name" value="TPR-like_helical_dom_sf"/>
</dbReference>
<dbReference type="AlphaFoldDB" id="A0AAJ6BG39"/>
<dbReference type="PROSITE" id="PS51257">
    <property type="entry name" value="PROKAR_LIPOPROTEIN"/>
    <property type="match status" value="1"/>
</dbReference>
<dbReference type="InterPro" id="IPR033985">
    <property type="entry name" value="SusD-like_N"/>
</dbReference>
<dbReference type="Proteomes" id="UP001220610">
    <property type="component" value="Chromosome"/>
</dbReference>
<accession>A0AAJ6BG39</accession>
<reference evidence="9" key="1">
    <citation type="submission" date="2023-03" db="EMBL/GenBank/DDBJ databases">
        <title>Andean soil-derived lignocellulolytic bacterial consortium as a source of novel taxa and putative plastic-active enzymes.</title>
        <authorList>
            <person name="Diaz-Garcia L."/>
            <person name="Chuvochina M."/>
            <person name="Feuerriegel G."/>
            <person name="Bunk B."/>
            <person name="Sproer C."/>
            <person name="Streit W.R."/>
            <person name="Rodriguez L.M."/>
            <person name="Overmann J."/>
            <person name="Jimenez D.J."/>
        </authorList>
    </citation>
    <scope>NUCLEOTIDE SEQUENCE</scope>
    <source>
        <strain evidence="9">MAG 7</strain>
    </source>
</reference>
<gene>
    <name evidence="9" type="ORF">P0Y53_14405</name>
</gene>
<keyword evidence="5" id="KW-0998">Cell outer membrane</keyword>
<comment type="similarity">
    <text evidence="2">Belongs to the SusD family.</text>
</comment>
<protein>
    <submittedName>
        <fullName evidence="9">RagB/SusD family nutrient uptake outer membrane protein</fullName>
    </submittedName>
</protein>
<comment type="subcellular location">
    <subcellularLocation>
        <location evidence="1">Cell outer membrane</location>
    </subcellularLocation>
</comment>
<dbReference type="Gene3D" id="1.25.40.390">
    <property type="match status" value="1"/>
</dbReference>
<keyword evidence="4" id="KW-0472">Membrane</keyword>
<evidence type="ECO:0000256" key="3">
    <source>
        <dbReference type="ARBA" id="ARBA00022729"/>
    </source>
</evidence>
<feature type="domain" description="SusD-like N-terminal" evidence="8">
    <location>
        <begin position="51"/>
        <end position="235"/>
    </location>
</feature>
<evidence type="ECO:0000256" key="1">
    <source>
        <dbReference type="ARBA" id="ARBA00004442"/>
    </source>
</evidence>
<dbReference type="EMBL" id="CP119311">
    <property type="protein sequence ID" value="WEK33681.1"/>
    <property type="molecule type" value="Genomic_DNA"/>
</dbReference>
<feature type="signal peptide" evidence="6">
    <location>
        <begin position="1"/>
        <end position="25"/>
    </location>
</feature>
<name>A0AAJ6BG39_9BACT</name>
<evidence type="ECO:0000256" key="5">
    <source>
        <dbReference type="ARBA" id="ARBA00023237"/>
    </source>
</evidence>
<evidence type="ECO:0000259" key="7">
    <source>
        <dbReference type="Pfam" id="PF07980"/>
    </source>
</evidence>
<evidence type="ECO:0000259" key="8">
    <source>
        <dbReference type="Pfam" id="PF14322"/>
    </source>
</evidence>
<sequence length="476" mass="52892">MNRFNIVNKYNLALLILLFSTAGCRKLVEVEGPPTGVSSGNVYNSDATAAAVLTGMYINISTAGQTTGIPALNYLTALSADELTLYSASTNTTQIAYYQNNLNPGNVSNNHFWNWLYPVIYKANDAVEGLTGNTALSPAASRQLLGEALFMRAFCYFYLVNLYGNVPLITGTDYTQNAITPRTPKEKVYAQIIVDLTEAQQLLSDLYLSPAMQETEDRVRPTRWAATALLARTYLFTGDWSNAEKEAGKVIDHTPLFQPGSLDDIFLKNSTEAIWQIQPVLPGWNTNEASFYVLTEAGPNYNTPSYLSEALLLSFEDDDDRLEHWAGKAEVDMGGSTITYHYPYKYKVYEYGSPVTEYEMVLRLGEQFLIRAEARAQLEDISGAQEDLNLIRNRAGLGSTTATTKEDLLTAILHERQVELFVEWGSRWLDLKRTGQAAIVMPAITAAKGGSWTSSQQLYPVPLTEIQRNPYLVPNP</sequence>
<keyword evidence="3 6" id="KW-0732">Signal</keyword>
<dbReference type="Pfam" id="PF14322">
    <property type="entry name" value="SusD-like_3"/>
    <property type="match status" value="1"/>
</dbReference>
<dbReference type="Pfam" id="PF07980">
    <property type="entry name" value="SusD_RagB"/>
    <property type="match status" value="1"/>
</dbReference>
<dbReference type="CDD" id="cd08977">
    <property type="entry name" value="SusD"/>
    <property type="match status" value="1"/>
</dbReference>
<dbReference type="InterPro" id="IPR012944">
    <property type="entry name" value="SusD_RagB_dom"/>
</dbReference>
<feature type="domain" description="RagB/SusD" evidence="7">
    <location>
        <begin position="333"/>
        <end position="476"/>
    </location>
</feature>
<organism evidence="9 10">
    <name type="scientific">Candidatus Pseudobacter hemicellulosilyticus</name>
    <dbReference type="NCBI Taxonomy" id="3121375"/>
    <lineage>
        <taxon>Bacteria</taxon>
        <taxon>Pseudomonadati</taxon>
        <taxon>Bacteroidota</taxon>
        <taxon>Chitinophagia</taxon>
        <taxon>Chitinophagales</taxon>
        <taxon>Chitinophagaceae</taxon>
        <taxon>Pseudobacter</taxon>
    </lineage>
</organism>
<proteinExistence type="inferred from homology"/>
<evidence type="ECO:0000256" key="6">
    <source>
        <dbReference type="SAM" id="SignalP"/>
    </source>
</evidence>
<evidence type="ECO:0000313" key="10">
    <source>
        <dbReference type="Proteomes" id="UP001220610"/>
    </source>
</evidence>